<reference evidence="2" key="1">
    <citation type="journal article" date="2017" name="Genome Biol.">
        <title>Comparative genomics reveals high biological diversity and specific adaptations in the industrially and medically important fungal genus Aspergillus.</title>
        <authorList>
            <person name="de Vries R.P."/>
            <person name="Riley R."/>
            <person name="Wiebenga A."/>
            <person name="Aguilar-Osorio G."/>
            <person name="Amillis S."/>
            <person name="Uchima C.A."/>
            <person name="Anderluh G."/>
            <person name="Asadollahi M."/>
            <person name="Askin M."/>
            <person name="Barry K."/>
            <person name="Battaglia E."/>
            <person name="Bayram O."/>
            <person name="Benocci T."/>
            <person name="Braus-Stromeyer S.A."/>
            <person name="Caldana C."/>
            <person name="Canovas D."/>
            <person name="Cerqueira G.C."/>
            <person name="Chen F."/>
            <person name="Chen W."/>
            <person name="Choi C."/>
            <person name="Clum A."/>
            <person name="Dos Santos R.A."/>
            <person name="Damasio A.R."/>
            <person name="Diallinas G."/>
            <person name="Emri T."/>
            <person name="Fekete E."/>
            <person name="Flipphi M."/>
            <person name="Freyberg S."/>
            <person name="Gallo A."/>
            <person name="Gournas C."/>
            <person name="Habgood R."/>
            <person name="Hainaut M."/>
            <person name="Harispe M.L."/>
            <person name="Henrissat B."/>
            <person name="Hilden K.S."/>
            <person name="Hope R."/>
            <person name="Hossain A."/>
            <person name="Karabika E."/>
            <person name="Karaffa L."/>
            <person name="Karanyi Z."/>
            <person name="Krasevec N."/>
            <person name="Kuo A."/>
            <person name="Kusch H."/>
            <person name="LaButti K."/>
            <person name="Lagendijk E.L."/>
            <person name="Lapidus A."/>
            <person name="Levasseur A."/>
            <person name="Lindquist E."/>
            <person name="Lipzen A."/>
            <person name="Logrieco A.F."/>
            <person name="MacCabe A."/>
            <person name="Maekelae M.R."/>
            <person name="Malavazi I."/>
            <person name="Melin P."/>
            <person name="Meyer V."/>
            <person name="Mielnichuk N."/>
            <person name="Miskei M."/>
            <person name="Molnar A.P."/>
            <person name="Mule G."/>
            <person name="Ngan C.Y."/>
            <person name="Orejas M."/>
            <person name="Orosz E."/>
            <person name="Ouedraogo J.P."/>
            <person name="Overkamp K.M."/>
            <person name="Park H.-S."/>
            <person name="Perrone G."/>
            <person name="Piumi F."/>
            <person name="Punt P.J."/>
            <person name="Ram A.F."/>
            <person name="Ramon A."/>
            <person name="Rauscher S."/>
            <person name="Record E."/>
            <person name="Riano-Pachon D.M."/>
            <person name="Robert V."/>
            <person name="Roehrig J."/>
            <person name="Ruller R."/>
            <person name="Salamov A."/>
            <person name="Salih N.S."/>
            <person name="Samson R.A."/>
            <person name="Sandor E."/>
            <person name="Sanguinetti M."/>
            <person name="Schuetze T."/>
            <person name="Sepcic K."/>
            <person name="Shelest E."/>
            <person name="Sherlock G."/>
            <person name="Sophianopoulou V."/>
            <person name="Squina F.M."/>
            <person name="Sun H."/>
            <person name="Susca A."/>
            <person name="Todd R.B."/>
            <person name="Tsang A."/>
            <person name="Unkles S.E."/>
            <person name="van de Wiele N."/>
            <person name="van Rossen-Uffink D."/>
            <person name="Oliveira J.V."/>
            <person name="Vesth T.C."/>
            <person name="Visser J."/>
            <person name="Yu J.-H."/>
            <person name="Zhou M."/>
            <person name="Andersen M.R."/>
            <person name="Archer D.B."/>
            <person name="Baker S.E."/>
            <person name="Benoit I."/>
            <person name="Brakhage A.A."/>
            <person name="Braus G.H."/>
            <person name="Fischer R."/>
            <person name="Frisvad J.C."/>
            <person name="Goldman G.H."/>
            <person name="Houbraken J."/>
            <person name="Oakley B."/>
            <person name="Pocsi I."/>
            <person name="Scazzocchio C."/>
            <person name="Seiboth B."/>
            <person name="vanKuyk P.A."/>
            <person name="Wortman J."/>
            <person name="Dyer P.S."/>
            <person name="Grigoriev I.V."/>
        </authorList>
    </citation>
    <scope>NUCLEOTIDE SEQUENCE [LARGE SCALE GENOMIC DNA]</scope>
    <source>
        <strain evidence="2">DTO 134E9</strain>
    </source>
</reference>
<gene>
    <name evidence="1" type="ORF">ASPWEDRAFT_218915</name>
</gene>
<dbReference type="VEuPathDB" id="FungiDB:ASPWEDRAFT_218915"/>
<sequence>MSSDAHFDTFTILLPPVRIAGVGCFEVGNVFAVCFWFQPDCFLWRSLVGFLQLTPPGNDPLLQLVASREQNGYTGG</sequence>
<evidence type="ECO:0000313" key="2">
    <source>
        <dbReference type="Proteomes" id="UP000184383"/>
    </source>
</evidence>
<name>A0A1L9S008_ASPWE</name>
<dbReference type="Proteomes" id="UP000184383">
    <property type="component" value="Unassembled WGS sequence"/>
</dbReference>
<proteinExistence type="predicted"/>
<dbReference type="GeneID" id="63748145"/>
<keyword evidence="2" id="KW-1185">Reference proteome</keyword>
<accession>A0A1L9S008</accession>
<protein>
    <submittedName>
        <fullName evidence="1">Uncharacterized protein</fullName>
    </submittedName>
</protein>
<dbReference type="RefSeq" id="XP_040694196.1">
    <property type="nucleotide sequence ID" value="XM_040832297.1"/>
</dbReference>
<organism evidence="1 2">
    <name type="scientific">Aspergillus wentii DTO 134E9</name>
    <dbReference type="NCBI Taxonomy" id="1073089"/>
    <lineage>
        <taxon>Eukaryota</taxon>
        <taxon>Fungi</taxon>
        <taxon>Dikarya</taxon>
        <taxon>Ascomycota</taxon>
        <taxon>Pezizomycotina</taxon>
        <taxon>Eurotiomycetes</taxon>
        <taxon>Eurotiomycetidae</taxon>
        <taxon>Eurotiales</taxon>
        <taxon>Aspergillaceae</taxon>
        <taxon>Aspergillus</taxon>
        <taxon>Aspergillus subgen. Cremei</taxon>
    </lineage>
</organism>
<dbReference type="EMBL" id="KV878209">
    <property type="protein sequence ID" value="OJJ40520.1"/>
    <property type="molecule type" value="Genomic_DNA"/>
</dbReference>
<evidence type="ECO:0000313" key="1">
    <source>
        <dbReference type="EMBL" id="OJJ40520.1"/>
    </source>
</evidence>
<dbReference type="AlphaFoldDB" id="A0A1L9S008"/>